<dbReference type="GeneID" id="37005990"/>
<feature type="compositionally biased region" description="Low complexity" evidence="2">
    <location>
        <begin position="699"/>
        <end position="712"/>
    </location>
</feature>
<dbReference type="PANTHER" id="PTHR31941">
    <property type="entry name" value="CYTOSKELETAL SIGNALING PROTEIN SLM1"/>
    <property type="match status" value="1"/>
</dbReference>
<dbReference type="SUPFAM" id="SSF50729">
    <property type="entry name" value="PH domain-like"/>
    <property type="match status" value="1"/>
</dbReference>
<sequence>MSSDVLPSSDRRSPFYINTPSYDAKPVDHLVSYFKLWKHFIAALIAYLKDLANAKEFESNLNLQLVGSVQFPGFRDLAYKTISAVQQAQASPSSPQGQPQKELGKSSNASTTNLAARPGLPKQKSQSSIFKNQSFAHRKSPSSSSLMDQPAPNGKSKKSDSPSGGLQHTSTSSSLSSSVTAAKYAPKSDVAVDPTYFPANSMFSNMPNALVNHHYQTYVAQTKLTKDLQQKLIPKLESLHRNLGLKIKEIKSSLKNDSFANPSLAREVSKTGAVINTFVSSIRRYSGNRPVLSKDLDDDDDEDSLSDPFLVKLRVDYQLKNQLIHENYVYASYLNLQNISKDLLNYVIKDLNFITERLGRLGNGEVYATSAENALFNLSWTMKNYINNANNDWEYFISHNPNFLNVFHSTEKSPKRDVRSAQDVIVPYADSLHSKCLRCGIMYKKQRLIKSYTSYFYLLTCNYLHEFKLDTMSDKIQDATSKNDKKTGEKQSQKKKKGKIGGVVGPGDTPVKSYNLNNYSFQLKSEKDFKFILTKVSSSSQKFTFKCASQEDFNHWANDLHDLLKFSSQHLKRFDYIEAKLNVRDKNPEPVKGKPARDMSLNLNKYLGKDQISADKIQGESLSGIFTPRVQSPSETVKTEKNPFENTFDLPTTPNLSQSQSPEALSAGQSPVVSPLHSGVEKPSTPASQDIVSPGSIRSPTGSSGSQTPGGTHQKEHEDYLKLQDEILKQQQQLMELKILHSPKNNSSNKLSLSRQSSGESIVSMMEQNNHDLSALLNQGKEQLIDQPPAAESLYNNHEANSSVPTVFVSNHENHS</sequence>
<dbReference type="InterPro" id="IPR046869">
    <property type="entry name" value="SLM1/RGC1-like_PH"/>
</dbReference>
<dbReference type="AlphaFoldDB" id="A0A2V1AXV0"/>
<accession>A0A2V1AXV0</accession>
<gene>
    <name evidence="4" type="ORF">CXQ85_000657</name>
</gene>
<feature type="compositionally biased region" description="Low complexity" evidence="2">
    <location>
        <begin position="88"/>
        <end position="100"/>
    </location>
</feature>
<dbReference type="RefSeq" id="XP_025342611.1">
    <property type="nucleotide sequence ID" value="XM_025484396.1"/>
</dbReference>
<feature type="compositionally biased region" description="Low complexity" evidence="2">
    <location>
        <begin position="161"/>
        <end position="178"/>
    </location>
</feature>
<proteinExistence type="predicted"/>
<keyword evidence="5" id="KW-1185">Reference proteome</keyword>
<dbReference type="PROSITE" id="PS50003">
    <property type="entry name" value="PH_DOMAIN"/>
    <property type="match status" value="1"/>
</dbReference>
<dbReference type="SMART" id="SM00233">
    <property type="entry name" value="PH"/>
    <property type="match status" value="1"/>
</dbReference>
<evidence type="ECO:0000313" key="5">
    <source>
        <dbReference type="Proteomes" id="UP000244309"/>
    </source>
</evidence>
<keyword evidence="1" id="KW-0597">Phosphoprotein</keyword>
<dbReference type="Pfam" id="PF20400">
    <property type="entry name" value="BAR_4"/>
    <property type="match status" value="1"/>
</dbReference>
<dbReference type="Proteomes" id="UP000244309">
    <property type="component" value="Unassembled WGS sequence"/>
</dbReference>
<feature type="domain" description="PH" evidence="3">
    <location>
        <begin position="435"/>
        <end position="565"/>
    </location>
</feature>
<dbReference type="OrthoDB" id="2264563at2759"/>
<feature type="region of interest" description="Disordered" evidence="2">
    <location>
        <begin position="479"/>
        <end position="506"/>
    </location>
</feature>
<evidence type="ECO:0000256" key="1">
    <source>
        <dbReference type="ARBA" id="ARBA00022553"/>
    </source>
</evidence>
<feature type="region of interest" description="Disordered" evidence="2">
    <location>
        <begin position="789"/>
        <end position="816"/>
    </location>
</feature>
<dbReference type="VEuPathDB" id="FungiDB:CXQ85_000657"/>
<feature type="compositionally biased region" description="Polar residues" evidence="2">
    <location>
        <begin position="649"/>
        <end position="672"/>
    </location>
</feature>
<evidence type="ECO:0000256" key="2">
    <source>
        <dbReference type="SAM" id="MobiDB-lite"/>
    </source>
</evidence>
<feature type="compositionally biased region" description="Polar residues" evidence="2">
    <location>
        <begin position="794"/>
        <end position="816"/>
    </location>
</feature>
<feature type="compositionally biased region" description="Basic and acidic residues" evidence="2">
    <location>
        <begin position="479"/>
        <end position="492"/>
    </location>
</feature>
<comment type="caution">
    <text evidence="4">The sequence shown here is derived from an EMBL/GenBank/DDBJ whole genome shotgun (WGS) entry which is preliminary data.</text>
</comment>
<reference evidence="4 5" key="1">
    <citation type="submission" date="2017-12" db="EMBL/GenBank/DDBJ databases">
        <title>Genome Sequence of a Multidrug-Resistant Candida haemulonii Isolate from a Patient with Chronic Leg Ulcers in Israel.</title>
        <authorList>
            <person name="Chow N.A."/>
            <person name="Gade L."/>
            <person name="Batra D."/>
            <person name="Rowe L.A."/>
            <person name="Ben-Ami R."/>
            <person name="Loparev V.N."/>
            <person name="Litvintseva A.P."/>
        </authorList>
    </citation>
    <scope>NUCLEOTIDE SEQUENCE [LARGE SCALE GENOMIC DNA]</scope>
    <source>
        <strain evidence="4 5">B11899</strain>
    </source>
</reference>
<dbReference type="EMBL" id="PKFO01000005">
    <property type="protein sequence ID" value="PVH21671.1"/>
    <property type="molecule type" value="Genomic_DNA"/>
</dbReference>
<dbReference type="InterPro" id="IPR011993">
    <property type="entry name" value="PH-like_dom_sf"/>
</dbReference>
<evidence type="ECO:0000313" key="4">
    <source>
        <dbReference type="EMBL" id="PVH21671.1"/>
    </source>
</evidence>
<dbReference type="Pfam" id="PF20399">
    <property type="entry name" value="PH_20"/>
    <property type="match status" value="1"/>
</dbReference>
<dbReference type="PANTHER" id="PTHR31941:SF15">
    <property type="entry name" value="ACTIVATOR OF SKN7 PROTEIN 10-RELATED"/>
    <property type="match status" value="1"/>
</dbReference>
<feature type="compositionally biased region" description="Polar residues" evidence="2">
    <location>
        <begin position="105"/>
        <end position="114"/>
    </location>
</feature>
<protein>
    <recommendedName>
        <fullName evidence="3">PH domain-containing protein</fullName>
    </recommendedName>
</protein>
<dbReference type="InterPro" id="IPR001849">
    <property type="entry name" value="PH_domain"/>
</dbReference>
<feature type="region of interest" description="Disordered" evidence="2">
    <location>
        <begin position="624"/>
        <end position="717"/>
    </location>
</feature>
<name>A0A2V1AXV0_9ASCO</name>
<evidence type="ECO:0000259" key="3">
    <source>
        <dbReference type="PROSITE" id="PS50003"/>
    </source>
</evidence>
<feature type="region of interest" description="Disordered" evidence="2">
    <location>
        <begin position="88"/>
        <end position="178"/>
    </location>
</feature>
<feature type="compositionally biased region" description="Polar residues" evidence="2">
    <location>
        <begin position="123"/>
        <end position="147"/>
    </location>
</feature>
<dbReference type="Gene3D" id="2.30.29.30">
    <property type="entry name" value="Pleckstrin-homology domain (PH domain)/Phosphotyrosine-binding domain (PTB)"/>
    <property type="match status" value="1"/>
</dbReference>
<dbReference type="InterPro" id="IPR046868">
    <property type="entry name" value="BAR_4"/>
</dbReference>
<organism evidence="4 5">
    <name type="scientific">Candidozyma haemuli</name>
    <dbReference type="NCBI Taxonomy" id="45357"/>
    <lineage>
        <taxon>Eukaryota</taxon>
        <taxon>Fungi</taxon>
        <taxon>Dikarya</taxon>
        <taxon>Ascomycota</taxon>
        <taxon>Saccharomycotina</taxon>
        <taxon>Pichiomycetes</taxon>
        <taxon>Metschnikowiaceae</taxon>
        <taxon>Candidozyma</taxon>
    </lineage>
</organism>